<keyword evidence="3 8" id="KW-0227">DNA damage</keyword>
<evidence type="ECO:0000256" key="4">
    <source>
        <dbReference type="ARBA" id="ARBA00023015"/>
    </source>
</evidence>
<dbReference type="Proteomes" id="UP001497516">
    <property type="component" value="Chromosome 3"/>
</dbReference>
<evidence type="ECO:0000256" key="6">
    <source>
        <dbReference type="ARBA" id="ARBA00023204"/>
    </source>
</evidence>
<organism evidence="9 10">
    <name type="scientific">Linum trigynum</name>
    <dbReference type="NCBI Taxonomy" id="586398"/>
    <lineage>
        <taxon>Eukaryota</taxon>
        <taxon>Viridiplantae</taxon>
        <taxon>Streptophyta</taxon>
        <taxon>Embryophyta</taxon>
        <taxon>Tracheophyta</taxon>
        <taxon>Spermatophyta</taxon>
        <taxon>Magnoliopsida</taxon>
        <taxon>eudicotyledons</taxon>
        <taxon>Gunneridae</taxon>
        <taxon>Pentapetalae</taxon>
        <taxon>rosids</taxon>
        <taxon>fabids</taxon>
        <taxon>Malpighiales</taxon>
        <taxon>Linaceae</taxon>
        <taxon>Linum</taxon>
    </lineage>
</organism>
<name>A0AAV2DPY1_9ROSI</name>
<comment type="function">
    <text evidence="8">In NER, TFIIH acts by opening DNA around the lesion to allow the excision of the damaged oligonucleotide and its replacement by a new DNA fragment. In transcription, TFIIH has an essential role in transcription initiation. When the pre-initiation complex (PIC) has been established, TFIIH is required for promoter opening and promoter escape.</text>
</comment>
<keyword evidence="7 8" id="KW-0539">Nucleus</keyword>
<protein>
    <recommendedName>
        <fullName evidence="8">General transcription and DNA repair factor IIH subunit TFB5</fullName>
    </recommendedName>
</protein>
<dbReference type="GO" id="GO:0000439">
    <property type="term" value="C:transcription factor TFIIH core complex"/>
    <property type="evidence" value="ECO:0007669"/>
    <property type="project" value="UniProtKB-UniRule"/>
</dbReference>
<reference evidence="9 10" key="1">
    <citation type="submission" date="2024-04" db="EMBL/GenBank/DDBJ databases">
        <authorList>
            <person name="Fracassetti M."/>
        </authorList>
    </citation>
    <scope>NUCLEOTIDE SEQUENCE [LARGE SCALE GENOMIC DNA]</scope>
</reference>
<comment type="subunit">
    <text evidence="8">Component of the 7-subunit TFIIH core complex.</text>
</comment>
<dbReference type="InterPro" id="IPR035935">
    <property type="entry name" value="TFB5-like_sf"/>
</dbReference>
<dbReference type="PANTHER" id="PTHR28580">
    <property type="entry name" value="GENERAL TRANSCRIPTION FACTOR IIH SUBUNIT 5"/>
    <property type="match status" value="1"/>
</dbReference>
<evidence type="ECO:0000313" key="9">
    <source>
        <dbReference type="EMBL" id="CAL1375590.1"/>
    </source>
</evidence>
<dbReference type="GO" id="GO:0006294">
    <property type="term" value="P:nucleotide-excision repair, preincision complex assembly"/>
    <property type="evidence" value="ECO:0007669"/>
    <property type="project" value="TreeGrafter"/>
</dbReference>
<evidence type="ECO:0000256" key="5">
    <source>
        <dbReference type="ARBA" id="ARBA00023163"/>
    </source>
</evidence>
<keyword evidence="6 8" id="KW-0234">DNA repair</keyword>
<keyword evidence="5 8" id="KW-0804">Transcription</keyword>
<dbReference type="InterPro" id="IPR009400">
    <property type="entry name" value="TFIIH_TTDA/Tfb5"/>
</dbReference>
<keyword evidence="4 8" id="KW-0805">Transcription regulation</keyword>
<dbReference type="PANTHER" id="PTHR28580:SF1">
    <property type="entry name" value="GENERAL TRANSCRIPTION FACTOR IIH SUBUNIT 5"/>
    <property type="match status" value="1"/>
</dbReference>
<accession>A0AAV2DPY1</accession>
<keyword evidence="10" id="KW-1185">Reference proteome</keyword>
<comment type="similarity">
    <text evidence="2 8">Belongs to the TFB5 family.</text>
</comment>
<evidence type="ECO:0000256" key="8">
    <source>
        <dbReference type="RuleBase" id="RU368032"/>
    </source>
</evidence>
<dbReference type="EMBL" id="OZ034816">
    <property type="protein sequence ID" value="CAL1375590.1"/>
    <property type="molecule type" value="Genomic_DNA"/>
</dbReference>
<dbReference type="Pfam" id="PF06331">
    <property type="entry name" value="Tfb5"/>
    <property type="match status" value="1"/>
</dbReference>
<dbReference type="SUPFAM" id="SSF142897">
    <property type="entry name" value="TFB5-like"/>
    <property type="match status" value="1"/>
</dbReference>
<dbReference type="GO" id="GO:0006367">
    <property type="term" value="P:transcription initiation at RNA polymerase II promoter"/>
    <property type="evidence" value="ECO:0007669"/>
    <property type="project" value="UniProtKB-UniRule"/>
</dbReference>
<dbReference type="GO" id="GO:0005675">
    <property type="term" value="C:transcription factor TFIIH holo complex"/>
    <property type="evidence" value="ECO:0007669"/>
    <property type="project" value="TreeGrafter"/>
</dbReference>
<comment type="subcellular location">
    <subcellularLocation>
        <location evidence="1 8">Nucleus</location>
    </subcellularLocation>
</comment>
<evidence type="ECO:0000256" key="1">
    <source>
        <dbReference type="ARBA" id="ARBA00004123"/>
    </source>
</evidence>
<dbReference type="Gene3D" id="3.30.70.1220">
    <property type="entry name" value="TFB5-like"/>
    <property type="match status" value="1"/>
</dbReference>
<proteinExistence type="inferred from homology"/>
<dbReference type="AlphaFoldDB" id="A0AAV2DPY1"/>
<dbReference type="SMART" id="SM01395">
    <property type="entry name" value="Tbf5"/>
    <property type="match status" value="1"/>
</dbReference>
<evidence type="ECO:0000256" key="3">
    <source>
        <dbReference type="ARBA" id="ARBA00022763"/>
    </source>
</evidence>
<evidence type="ECO:0000256" key="2">
    <source>
        <dbReference type="ARBA" id="ARBA00007470"/>
    </source>
</evidence>
<evidence type="ECO:0000313" key="10">
    <source>
        <dbReference type="Proteomes" id="UP001497516"/>
    </source>
</evidence>
<gene>
    <name evidence="9" type="ORF">LTRI10_LOCUS17378</name>
</gene>
<sequence length="72" mass="8055">MVGNASTEGVFIACDILMAQLIIHLNDLKAPSEKFIIRVLDEKHLFVLPDAAGMIRKAISMSRKRNSFQRPS</sequence>
<evidence type="ECO:0000256" key="7">
    <source>
        <dbReference type="ARBA" id="ARBA00023242"/>
    </source>
</evidence>